<evidence type="ECO:0000256" key="1">
    <source>
        <dbReference type="ARBA" id="ARBA00023015"/>
    </source>
</evidence>
<dbReference type="InterPro" id="IPR001647">
    <property type="entry name" value="HTH_TetR"/>
</dbReference>
<dbReference type="PROSITE" id="PS01081">
    <property type="entry name" value="HTH_TETR_1"/>
    <property type="match status" value="1"/>
</dbReference>
<keyword evidence="3" id="KW-0804">Transcription</keyword>
<sequence length="174" mass="19183">MTEGRDVRAAILEAAMAAFARLGYERTTVDAIAREAGVAKGSVYYHFGSKDGVWAALVEERGRRLARASAGGDLETVLKGWVDFFWEERAFLELLLSEAWRDEAREQQVRAVLTGVVDGLPLMPDRDLSVRLLGMAAFGAMAVPALHLMKTRPEAGRTPLYRLAERIAHHFAGV</sequence>
<organism evidence="6 7">
    <name type="scientific">Candidatus Hydrogenisulfobacillus filiaventi</name>
    <dbReference type="NCBI Taxonomy" id="2707344"/>
    <lineage>
        <taxon>Bacteria</taxon>
        <taxon>Bacillati</taxon>
        <taxon>Bacillota</taxon>
        <taxon>Clostridia</taxon>
        <taxon>Eubacteriales</taxon>
        <taxon>Clostridiales Family XVII. Incertae Sedis</taxon>
        <taxon>Candidatus Hydrogenisulfobacillus</taxon>
    </lineage>
</organism>
<dbReference type="PROSITE" id="PS50977">
    <property type="entry name" value="HTH_TETR_2"/>
    <property type="match status" value="1"/>
</dbReference>
<dbReference type="Pfam" id="PF00440">
    <property type="entry name" value="TetR_N"/>
    <property type="match status" value="1"/>
</dbReference>
<keyword evidence="1" id="KW-0805">Transcription regulation</keyword>
<dbReference type="AlphaFoldDB" id="A0A6F8ZHI2"/>
<gene>
    <name evidence="6" type="ORF">R50_1903</name>
</gene>
<dbReference type="InterPro" id="IPR009057">
    <property type="entry name" value="Homeodomain-like_sf"/>
</dbReference>
<evidence type="ECO:0000256" key="2">
    <source>
        <dbReference type="ARBA" id="ARBA00023125"/>
    </source>
</evidence>
<dbReference type="GO" id="GO:0000976">
    <property type="term" value="F:transcription cis-regulatory region binding"/>
    <property type="evidence" value="ECO:0007669"/>
    <property type="project" value="TreeGrafter"/>
</dbReference>
<protein>
    <submittedName>
        <fullName evidence="6">HTH tetR-type domain-containing protein</fullName>
    </submittedName>
</protein>
<name>A0A6F8ZHI2_9FIRM</name>
<dbReference type="InterPro" id="IPR050109">
    <property type="entry name" value="HTH-type_TetR-like_transc_reg"/>
</dbReference>
<dbReference type="Gene3D" id="1.10.357.10">
    <property type="entry name" value="Tetracycline Repressor, domain 2"/>
    <property type="match status" value="1"/>
</dbReference>
<evidence type="ECO:0000256" key="4">
    <source>
        <dbReference type="PROSITE-ProRule" id="PRU00335"/>
    </source>
</evidence>
<evidence type="ECO:0000256" key="3">
    <source>
        <dbReference type="ARBA" id="ARBA00023163"/>
    </source>
</evidence>
<dbReference type="PANTHER" id="PTHR30055">
    <property type="entry name" value="HTH-TYPE TRANSCRIPTIONAL REGULATOR RUTR"/>
    <property type="match status" value="1"/>
</dbReference>
<dbReference type="SUPFAM" id="SSF46689">
    <property type="entry name" value="Homeodomain-like"/>
    <property type="match status" value="1"/>
</dbReference>
<reference evidence="6 7" key="1">
    <citation type="submission" date="2020-02" db="EMBL/GenBank/DDBJ databases">
        <authorList>
            <person name="Hogendoorn C."/>
        </authorList>
    </citation>
    <scope>NUCLEOTIDE SEQUENCE [LARGE SCALE GENOMIC DNA]</scope>
    <source>
        <strain evidence="6">R501</strain>
    </source>
</reference>
<dbReference type="PRINTS" id="PR00455">
    <property type="entry name" value="HTHTETR"/>
</dbReference>
<dbReference type="Proteomes" id="UP000503399">
    <property type="component" value="Chromosome"/>
</dbReference>
<keyword evidence="7" id="KW-1185">Reference proteome</keyword>
<dbReference type="InterPro" id="IPR023772">
    <property type="entry name" value="DNA-bd_HTH_TetR-type_CS"/>
</dbReference>
<dbReference type="KEGG" id="hfv:R50_1903"/>
<feature type="DNA-binding region" description="H-T-H motif" evidence="4">
    <location>
        <begin position="28"/>
        <end position="47"/>
    </location>
</feature>
<evidence type="ECO:0000313" key="6">
    <source>
        <dbReference type="EMBL" id="CAB1129400.1"/>
    </source>
</evidence>
<evidence type="ECO:0000259" key="5">
    <source>
        <dbReference type="PROSITE" id="PS50977"/>
    </source>
</evidence>
<proteinExistence type="predicted"/>
<keyword evidence="2 4" id="KW-0238">DNA-binding</keyword>
<feature type="domain" description="HTH tetR-type" evidence="5">
    <location>
        <begin position="5"/>
        <end position="65"/>
    </location>
</feature>
<accession>A0A6F8ZHI2</accession>
<evidence type="ECO:0000313" key="7">
    <source>
        <dbReference type="Proteomes" id="UP000503399"/>
    </source>
</evidence>
<dbReference type="EMBL" id="LR778114">
    <property type="protein sequence ID" value="CAB1129400.1"/>
    <property type="molecule type" value="Genomic_DNA"/>
</dbReference>
<dbReference type="PANTHER" id="PTHR30055:SF234">
    <property type="entry name" value="HTH-TYPE TRANSCRIPTIONAL REGULATOR BETI"/>
    <property type="match status" value="1"/>
</dbReference>
<dbReference type="GO" id="GO:0003700">
    <property type="term" value="F:DNA-binding transcription factor activity"/>
    <property type="evidence" value="ECO:0007669"/>
    <property type="project" value="TreeGrafter"/>
</dbReference>